<protein>
    <recommendedName>
        <fullName evidence="10">Manganese efflux pump MntP</fullName>
    </recommendedName>
</protein>
<evidence type="ECO:0000256" key="5">
    <source>
        <dbReference type="SAM" id="Phobius"/>
    </source>
</evidence>
<name>A0A162SYL7_9BACL</name>
<feature type="transmembrane region" description="Helical" evidence="5">
    <location>
        <begin position="84"/>
        <end position="103"/>
    </location>
</feature>
<dbReference type="STRING" id="1765683.B2M26_01360"/>
<evidence type="ECO:0008006" key="10">
    <source>
        <dbReference type="Google" id="ProtNLM"/>
    </source>
</evidence>
<evidence type="ECO:0000256" key="3">
    <source>
        <dbReference type="ARBA" id="ARBA00022989"/>
    </source>
</evidence>
<evidence type="ECO:0000313" key="9">
    <source>
        <dbReference type="Proteomes" id="UP000190229"/>
    </source>
</evidence>
<evidence type="ECO:0000313" key="6">
    <source>
        <dbReference type="EMBL" id="OAG93250.1"/>
    </source>
</evidence>
<keyword evidence="9" id="KW-1185">Reference proteome</keyword>
<evidence type="ECO:0000313" key="8">
    <source>
        <dbReference type="Proteomes" id="UP000077421"/>
    </source>
</evidence>
<feature type="transmembrane region" description="Helical" evidence="5">
    <location>
        <begin position="53"/>
        <end position="72"/>
    </location>
</feature>
<dbReference type="Pfam" id="PF02659">
    <property type="entry name" value="Mntp"/>
    <property type="match status" value="1"/>
</dbReference>
<feature type="transmembrane region" description="Helical" evidence="5">
    <location>
        <begin position="151"/>
        <end position="170"/>
    </location>
</feature>
<dbReference type="AlphaFoldDB" id="A0A162SYL7"/>
<evidence type="ECO:0000256" key="4">
    <source>
        <dbReference type="ARBA" id="ARBA00023136"/>
    </source>
</evidence>
<dbReference type="InterPro" id="IPR003810">
    <property type="entry name" value="Mntp/YtaF"/>
</dbReference>
<dbReference type="EMBL" id="LSUQ01000044">
    <property type="protein sequence ID" value="OAG93250.1"/>
    <property type="molecule type" value="Genomic_DNA"/>
</dbReference>
<reference evidence="6 8" key="1">
    <citation type="submission" date="2016-02" db="EMBL/GenBank/DDBJ databases">
        <title>Draft genome sequence of Acidibacillus ferrooxidans SLC66.</title>
        <authorList>
            <person name="Oliveira G."/>
            <person name="Nancucheo I."/>
            <person name="Dall'Agnol H."/>
            <person name="Johnson B."/>
            <person name="Oliveira R."/>
            <person name="Nunes G.L."/>
            <person name="Tzotzos G."/>
            <person name="Orellana S.C."/>
            <person name="Salim A.C."/>
            <person name="Araujo F.M."/>
        </authorList>
    </citation>
    <scope>NUCLEOTIDE SEQUENCE [LARGE SCALE GENOMIC DNA]</scope>
    <source>
        <strain evidence="6 8">SLC66</strain>
    </source>
</reference>
<reference evidence="7 9" key="2">
    <citation type="submission" date="2017-02" db="EMBL/GenBank/DDBJ databases">
        <title>Draft genome of Acidibacillus ferrooxidans Huett2.</title>
        <authorList>
            <person name="Schopf S."/>
        </authorList>
    </citation>
    <scope>NUCLEOTIDE SEQUENCE [LARGE SCALE GENOMIC DNA]</scope>
    <source>
        <strain evidence="7 9">Huett2</strain>
    </source>
</reference>
<organism evidence="7 9">
    <name type="scientific">Ferroacidibacillus organovorans</name>
    <dbReference type="NCBI Taxonomy" id="1765683"/>
    <lineage>
        <taxon>Bacteria</taxon>
        <taxon>Bacillati</taxon>
        <taxon>Bacillota</taxon>
        <taxon>Bacilli</taxon>
        <taxon>Bacillales</taxon>
        <taxon>Alicyclobacillaceae</taxon>
        <taxon>Ferroacidibacillus</taxon>
    </lineage>
</organism>
<evidence type="ECO:0000256" key="2">
    <source>
        <dbReference type="ARBA" id="ARBA00022692"/>
    </source>
</evidence>
<dbReference type="PANTHER" id="PTHR35529">
    <property type="entry name" value="MANGANESE EFFLUX PUMP MNTP-RELATED"/>
    <property type="match status" value="1"/>
</dbReference>
<accession>A0A162SYL7</accession>
<dbReference type="EMBL" id="MWPS01000003">
    <property type="protein sequence ID" value="OPG17522.1"/>
    <property type="molecule type" value="Genomic_DNA"/>
</dbReference>
<gene>
    <name evidence="6" type="ORF">AYW79_11685</name>
    <name evidence="7" type="ORF">B2M26_01360</name>
</gene>
<evidence type="ECO:0000256" key="1">
    <source>
        <dbReference type="ARBA" id="ARBA00022475"/>
    </source>
</evidence>
<keyword evidence="2 5" id="KW-0812">Transmembrane</keyword>
<dbReference type="Proteomes" id="UP000190229">
    <property type="component" value="Unassembled WGS sequence"/>
</dbReference>
<comment type="caution">
    <text evidence="7">The sequence shown here is derived from an EMBL/GenBank/DDBJ whole genome shotgun (WGS) entry which is preliminary data.</text>
</comment>
<dbReference type="Proteomes" id="UP000077421">
    <property type="component" value="Unassembled WGS sequence"/>
</dbReference>
<proteinExistence type="predicted"/>
<evidence type="ECO:0000313" key="7">
    <source>
        <dbReference type="EMBL" id="OPG17522.1"/>
    </source>
</evidence>
<keyword evidence="4 5" id="KW-0472">Membrane</keyword>
<keyword evidence="1" id="KW-1003">Cell membrane</keyword>
<sequence>MDTLLMSMSIGVTAYSKRSRWRIGLTFAAAEAIMPLIGLMFGRTLGTLVGQWATLLGGVALLAIAVWLIFFENDDEDGKRARQWTGWGLLLTALSVSVDEWAVGLSMGFMQLPMGLLVISVAIQAFFFTWLGLTFGGRLKKYFGEWSEKAAGGMLGLLGLWVLISALRHITS</sequence>
<feature type="transmembrane region" description="Helical" evidence="5">
    <location>
        <begin position="115"/>
        <end position="139"/>
    </location>
</feature>
<feature type="transmembrane region" description="Helical" evidence="5">
    <location>
        <begin position="21"/>
        <end position="41"/>
    </location>
</feature>
<dbReference type="PANTHER" id="PTHR35529:SF1">
    <property type="entry name" value="MANGANESE EFFLUX PUMP MNTP-RELATED"/>
    <property type="match status" value="1"/>
</dbReference>
<keyword evidence="3 5" id="KW-1133">Transmembrane helix</keyword>